<dbReference type="Gene3D" id="1.10.3230.30">
    <property type="entry name" value="Phage gp6-like head-tail connector protein"/>
    <property type="match status" value="1"/>
</dbReference>
<dbReference type="EMBL" id="DRMJ01000035">
    <property type="protein sequence ID" value="HHL42107.1"/>
    <property type="molecule type" value="Genomic_DNA"/>
</dbReference>
<dbReference type="Pfam" id="PF05135">
    <property type="entry name" value="Phage_connect_1"/>
    <property type="match status" value="1"/>
</dbReference>
<proteinExistence type="predicted"/>
<accession>A0A7C5R720</accession>
<name>A0A7C5R720_9PROT</name>
<protein>
    <recommendedName>
        <fullName evidence="2">Phage gp6-like head-tail connector protein</fullName>
    </recommendedName>
</protein>
<gene>
    <name evidence="1" type="ORF">ENJ42_00685</name>
</gene>
<dbReference type="InterPro" id="IPR021146">
    <property type="entry name" value="Phage_gp6-like_head-tail"/>
</dbReference>
<dbReference type="Proteomes" id="UP000885830">
    <property type="component" value="Unassembled WGS sequence"/>
</dbReference>
<evidence type="ECO:0008006" key="2">
    <source>
        <dbReference type="Google" id="ProtNLM"/>
    </source>
</evidence>
<dbReference type="NCBIfam" id="TIGR02215">
    <property type="entry name" value="phage_chp_gp8"/>
    <property type="match status" value="1"/>
</dbReference>
<evidence type="ECO:0000313" key="1">
    <source>
        <dbReference type="EMBL" id="HHL42107.1"/>
    </source>
</evidence>
<organism evidence="1">
    <name type="scientific">Hellea balneolensis</name>
    <dbReference type="NCBI Taxonomy" id="287478"/>
    <lineage>
        <taxon>Bacteria</taxon>
        <taxon>Pseudomonadati</taxon>
        <taxon>Pseudomonadota</taxon>
        <taxon>Alphaproteobacteria</taxon>
        <taxon>Maricaulales</taxon>
        <taxon>Robiginitomaculaceae</taxon>
        <taxon>Hellea</taxon>
    </lineage>
</organism>
<dbReference type="CDD" id="cd08054">
    <property type="entry name" value="gp6"/>
    <property type="match status" value="1"/>
</dbReference>
<comment type="caution">
    <text evidence="1">The sequence shown here is derived from an EMBL/GenBank/DDBJ whole genome shotgun (WGS) entry which is preliminary data.</text>
</comment>
<reference evidence="1" key="1">
    <citation type="journal article" date="2020" name="mSystems">
        <title>Genome- and Community-Level Interaction Insights into Carbon Utilization and Element Cycling Functions of Hydrothermarchaeota in Hydrothermal Sediment.</title>
        <authorList>
            <person name="Zhou Z."/>
            <person name="Liu Y."/>
            <person name="Xu W."/>
            <person name="Pan J."/>
            <person name="Luo Z.H."/>
            <person name="Li M."/>
        </authorList>
    </citation>
    <scope>NUCLEOTIDE SEQUENCE [LARGE SCALE GENOMIC DNA]</scope>
    <source>
        <strain evidence="1">HyVt-485</strain>
    </source>
</reference>
<dbReference type="NCBIfam" id="TIGR01560">
    <property type="entry name" value="put_DNA_pack"/>
    <property type="match status" value="1"/>
</dbReference>
<dbReference type="InterPro" id="IPR006450">
    <property type="entry name" value="Phage_HK97_gp6-like"/>
</dbReference>
<dbReference type="InterPro" id="IPR011738">
    <property type="entry name" value="Phage_CHP"/>
</dbReference>
<dbReference type="AlphaFoldDB" id="A0A7C5R720"/>
<sequence>MAASAAIFILTNENIMALMDLAPPAVEPIDLDYTKTFLRIDGDDENALLETLIKTARHQIENMIGRALINRRFKYRGVLPGQSRIILPRPPLVSVDALRVFDEDGVSADISTAFYTYNARVEPGELALVSGFSWSEFLSGACQIEIEFTAGYGPDPVDIPLPIRQAILLLVTRHFEHRDREQSPSVPTMVEALLAPYKWVRL</sequence>